<accession>F0UTB8</accession>
<dbReference type="CDD" id="cd08249">
    <property type="entry name" value="enoyl_reductase_like"/>
    <property type="match status" value="1"/>
</dbReference>
<evidence type="ECO:0000256" key="1">
    <source>
        <dbReference type="ARBA" id="ARBA00008072"/>
    </source>
</evidence>
<evidence type="ECO:0000256" key="2">
    <source>
        <dbReference type="ARBA" id="ARBA00023002"/>
    </source>
</evidence>
<evidence type="ECO:0000313" key="5">
    <source>
        <dbReference type="Proteomes" id="UP000008142"/>
    </source>
</evidence>
<dbReference type="HOGENOM" id="CLU_026673_16_1_1"/>
<dbReference type="AlphaFoldDB" id="F0UTB8"/>
<reference evidence="5" key="1">
    <citation type="submission" date="2008-07" db="EMBL/GenBank/DDBJ databases">
        <title>Annotation of Ajellomyces capsulatus strain H88.</title>
        <authorList>
            <person name="Champion M."/>
            <person name="Cuomo C."/>
            <person name="Ma L.-J."/>
            <person name="Henn M.R."/>
            <person name="Sil A."/>
            <person name="Goldman B."/>
            <person name="Young S.K."/>
            <person name="Kodira C.D."/>
            <person name="Zeng Q."/>
            <person name="Koehrsen M."/>
            <person name="Alvarado L."/>
            <person name="Berlin A."/>
            <person name="Borenstein D."/>
            <person name="Chen Z."/>
            <person name="Engels R."/>
            <person name="Freedman E."/>
            <person name="Gellesch M."/>
            <person name="Goldberg J."/>
            <person name="Griggs A."/>
            <person name="Gujja S."/>
            <person name="Heiman D."/>
            <person name="Hepburn T."/>
            <person name="Howarth C."/>
            <person name="Jen D."/>
            <person name="Larson L."/>
            <person name="Lewis B."/>
            <person name="Mehta T."/>
            <person name="Park D."/>
            <person name="Pearson M."/>
            <person name="Roberts A."/>
            <person name="Saif S."/>
            <person name="Shea T."/>
            <person name="Shenoy N."/>
            <person name="Sisk P."/>
            <person name="Stolte C."/>
            <person name="Sykes S."/>
            <person name="Walk T."/>
            <person name="White J."/>
            <person name="Yandava C."/>
            <person name="Klein B."/>
            <person name="McEwen J.G."/>
            <person name="Puccia R."/>
            <person name="Goldman G.H."/>
            <person name="Felipe M.S."/>
            <person name="Nino-Vega G."/>
            <person name="San-Blas G."/>
            <person name="Taylor J."/>
            <person name="Mendoza L."/>
            <person name="Galagan J."/>
            <person name="Nusbaum C."/>
            <person name="Birren B."/>
        </authorList>
    </citation>
    <scope>NUCLEOTIDE SEQUENCE [LARGE SCALE GENOMIC DNA]</scope>
    <source>
        <strain evidence="5">H88</strain>
    </source>
</reference>
<name>F0UTB8_AJEC8</name>
<dbReference type="Gene3D" id="3.40.50.720">
    <property type="entry name" value="NAD(P)-binding Rossmann-like Domain"/>
    <property type="match status" value="1"/>
</dbReference>
<dbReference type="Gene3D" id="3.90.180.10">
    <property type="entry name" value="Medium-chain alcohol dehydrogenases, catalytic domain"/>
    <property type="match status" value="1"/>
</dbReference>
<gene>
    <name evidence="4" type="ORF">HCEG_08360</name>
</gene>
<sequence length="371" mass="40438">MNLIVSNYSNGDSKTQRALISGPNREALVSNDFPIPDILPDHVLVKTTHVALNPADWKNLGSDKTIPGTLGGCDFSGIVEEVGPTVVKKFNKGDKVMGFNLGFNKMKPTKGAFAEYVISKGDLLLRVPDTLRMDQAASMPMGLYTVAQGLYQGILQMALPNEPVKNAVPVLIYGGSSATGALAIQFAKLSGYTVLTTCSPQNFSYVKELGADVLFDSHEEGVGKKIREYTNDNLHLVYDTISIPETAAVCADALSSKPGGKYMATQFPQMERKDVESSAAVVYTMINEEFRVGEFSFPPKPEDIEYGIRFGDIAEKLIAEGKIKAHRVLTNEDGGFAAIPDGWTLMRENKGFVMALFKFEIKGGFDVVEWL</sequence>
<comment type="similarity">
    <text evidence="1">Belongs to the zinc-containing alcohol dehydrogenase family.</text>
</comment>
<dbReference type="SUPFAM" id="SSF51735">
    <property type="entry name" value="NAD(P)-binding Rossmann-fold domains"/>
    <property type="match status" value="1"/>
</dbReference>
<dbReference type="InterPro" id="IPR036291">
    <property type="entry name" value="NAD(P)-bd_dom_sf"/>
</dbReference>
<proteinExistence type="inferred from homology"/>
<organism evidence="5">
    <name type="scientific">Ajellomyces capsulatus (strain H88)</name>
    <name type="common">Darling's disease fungus</name>
    <name type="synonym">Histoplasma capsulatum</name>
    <dbReference type="NCBI Taxonomy" id="544711"/>
    <lineage>
        <taxon>Eukaryota</taxon>
        <taxon>Fungi</taxon>
        <taxon>Dikarya</taxon>
        <taxon>Ascomycota</taxon>
        <taxon>Pezizomycotina</taxon>
        <taxon>Eurotiomycetes</taxon>
        <taxon>Eurotiomycetidae</taxon>
        <taxon>Onygenales</taxon>
        <taxon>Ajellomycetaceae</taxon>
        <taxon>Histoplasma</taxon>
    </lineage>
</organism>
<dbReference type="Proteomes" id="UP000008142">
    <property type="component" value="Unassembled WGS sequence"/>
</dbReference>
<keyword evidence="2" id="KW-0560">Oxidoreductase</keyword>
<dbReference type="STRING" id="544711.F0UTB8"/>
<dbReference type="InterPro" id="IPR047122">
    <property type="entry name" value="Trans-enoyl_RdTase-like"/>
</dbReference>
<dbReference type="OMA" id="EDIEYGI"/>
<dbReference type="SUPFAM" id="SSF50129">
    <property type="entry name" value="GroES-like"/>
    <property type="match status" value="1"/>
</dbReference>
<dbReference type="PANTHER" id="PTHR45348:SF2">
    <property type="entry name" value="ZINC-TYPE ALCOHOL DEHYDROGENASE-LIKE PROTEIN C2E1P3.01"/>
    <property type="match status" value="1"/>
</dbReference>
<dbReference type="InterPro" id="IPR011032">
    <property type="entry name" value="GroES-like_sf"/>
</dbReference>
<dbReference type="Pfam" id="PF00107">
    <property type="entry name" value="ADH_zinc_N"/>
    <property type="match status" value="1"/>
</dbReference>
<evidence type="ECO:0000313" key="4">
    <source>
        <dbReference type="EMBL" id="EGC49145.1"/>
    </source>
</evidence>
<dbReference type="OrthoDB" id="48317at2759"/>
<dbReference type="InterPro" id="IPR013149">
    <property type="entry name" value="ADH-like_C"/>
</dbReference>
<dbReference type="InterPro" id="IPR013154">
    <property type="entry name" value="ADH-like_N"/>
</dbReference>
<feature type="domain" description="Enoyl reductase (ER)" evidence="3">
    <location>
        <begin position="21"/>
        <end position="319"/>
    </location>
</feature>
<dbReference type="Pfam" id="PF08240">
    <property type="entry name" value="ADH_N"/>
    <property type="match status" value="1"/>
</dbReference>
<dbReference type="PANTHER" id="PTHR45348">
    <property type="entry name" value="HYPOTHETICAL OXIDOREDUCTASE (EUROFUNG)"/>
    <property type="match status" value="1"/>
</dbReference>
<dbReference type="SMART" id="SM00829">
    <property type="entry name" value="PKS_ER"/>
    <property type="match status" value="1"/>
</dbReference>
<protein>
    <submittedName>
        <fullName evidence="4">Zinc-binding oxidoreductase ToxD</fullName>
    </submittedName>
</protein>
<dbReference type="VEuPathDB" id="FungiDB:I7I53_02390"/>
<evidence type="ECO:0000259" key="3">
    <source>
        <dbReference type="SMART" id="SM00829"/>
    </source>
</evidence>
<dbReference type="EMBL" id="DS990642">
    <property type="protein sequence ID" value="EGC49145.1"/>
    <property type="molecule type" value="Genomic_DNA"/>
</dbReference>
<dbReference type="InterPro" id="IPR020843">
    <property type="entry name" value="ER"/>
</dbReference>
<dbReference type="GO" id="GO:0016651">
    <property type="term" value="F:oxidoreductase activity, acting on NAD(P)H"/>
    <property type="evidence" value="ECO:0007669"/>
    <property type="project" value="InterPro"/>
</dbReference>